<evidence type="ECO:0000313" key="2">
    <source>
        <dbReference type="EMBL" id="KAB2809225.1"/>
    </source>
</evidence>
<dbReference type="Pfam" id="PF13560">
    <property type="entry name" value="HTH_31"/>
    <property type="match status" value="1"/>
</dbReference>
<protein>
    <submittedName>
        <fullName evidence="2">Helix-turn-helix domain-containing protein</fullName>
    </submittedName>
</protein>
<dbReference type="AlphaFoldDB" id="A0A7J5DVE7"/>
<dbReference type="Gene3D" id="1.10.260.40">
    <property type="entry name" value="lambda repressor-like DNA-binding domains"/>
    <property type="match status" value="1"/>
</dbReference>
<gene>
    <name evidence="2" type="ORF">F9L07_19485</name>
</gene>
<feature type="domain" description="HTH cro/C1-type" evidence="1">
    <location>
        <begin position="14"/>
        <end position="69"/>
    </location>
</feature>
<dbReference type="SUPFAM" id="SSF47413">
    <property type="entry name" value="lambda repressor-like DNA-binding domains"/>
    <property type="match status" value="1"/>
</dbReference>
<dbReference type="InterPro" id="IPR010982">
    <property type="entry name" value="Lambda_DNA-bd_dom_sf"/>
</dbReference>
<dbReference type="SMART" id="SM00530">
    <property type="entry name" value="HTH_XRE"/>
    <property type="match status" value="1"/>
</dbReference>
<dbReference type="Proteomes" id="UP000449906">
    <property type="component" value="Unassembled WGS sequence"/>
</dbReference>
<name>A0A7J5DVE7_NOCSI</name>
<organism evidence="2 3">
    <name type="scientific">Nocardioides simplex</name>
    <name type="common">Arthrobacter simplex</name>
    <dbReference type="NCBI Taxonomy" id="2045"/>
    <lineage>
        <taxon>Bacteria</taxon>
        <taxon>Bacillati</taxon>
        <taxon>Actinomycetota</taxon>
        <taxon>Actinomycetes</taxon>
        <taxon>Propionibacteriales</taxon>
        <taxon>Nocardioidaceae</taxon>
        <taxon>Pimelobacter</taxon>
    </lineage>
</organism>
<dbReference type="PROSITE" id="PS50943">
    <property type="entry name" value="HTH_CROC1"/>
    <property type="match status" value="1"/>
</dbReference>
<accession>A0A7J5DVE7</accession>
<dbReference type="RefSeq" id="WP_151581430.1">
    <property type="nucleotide sequence ID" value="NZ_WBVM01000002.1"/>
</dbReference>
<reference evidence="2 3" key="1">
    <citation type="submission" date="2019-09" db="EMBL/GenBank/DDBJ databases">
        <title>Pimelobacter sp. isolated from Paulinella.</title>
        <authorList>
            <person name="Jeong S.E."/>
        </authorList>
    </citation>
    <scope>NUCLEOTIDE SEQUENCE [LARGE SCALE GENOMIC DNA]</scope>
    <source>
        <strain evidence="2 3">Pch-N</strain>
    </source>
</reference>
<evidence type="ECO:0000313" key="3">
    <source>
        <dbReference type="Proteomes" id="UP000449906"/>
    </source>
</evidence>
<dbReference type="CDD" id="cd00093">
    <property type="entry name" value="HTH_XRE"/>
    <property type="match status" value="1"/>
</dbReference>
<dbReference type="EMBL" id="WBVM01000002">
    <property type="protein sequence ID" value="KAB2809225.1"/>
    <property type="molecule type" value="Genomic_DNA"/>
</dbReference>
<proteinExistence type="predicted"/>
<dbReference type="GO" id="GO:0003677">
    <property type="term" value="F:DNA binding"/>
    <property type="evidence" value="ECO:0007669"/>
    <property type="project" value="InterPro"/>
</dbReference>
<sequence length="86" mass="9284">MSTATTVEINGFALRELRVRTGLGVMDLANQVGVQRPYIAKIELGHSRRVSPKVFNALLSALAITDRRVLMANPHGSDVLLEAAGQ</sequence>
<evidence type="ECO:0000259" key="1">
    <source>
        <dbReference type="PROSITE" id="PS50943"/>
    </source>
</evidence>
<dbReference type="InterPro" id="IPR001387">
    <property type="entry name" value="Cro/C1-type_HTH"/>
</dbReference>
<comment type="caution">
    <text evidence="2">The sequence shown here is derived from an EMBL/GenBank/DDBJ whole genome shotgun (WGS) entry which is preliminary data.</text>
</comment>